<feature type="domain" description="HTH tetR-type" evidence="3">
    <location>
        <begin position="5"/>
        <end position="65"/>
    </location>
</feature>
<protein>
    <submittedName>
        <fullName evidence="4">TetR/AcrR family transcriptional regulator</fullName>
    </submittedName>
</protein>
<evidence type="ECO:0000256" key="1">
    <source>
        <dbReference type="ARBA" id="ARBA00023125"/>
    </source>
</evidence>
<accession>A0ABZ2PFF2</accession>
<organism evidence="4 5">
    <name type="scientific">Rhodococcus sovatensis</name>
    <dbReference type="NCBI Taxonomy" id="1805840"/>
    <lineage>
        <taxon>Bacteria</taxon>
        <taxon>Bacillati</taxon>
        <taxon>Actinomycetota</taxon>
        <taxon>Actinomycetes</taxon>
        <taxon>Mycobacteriales</taxon>
        <taxon>Nocardiaceae</taxon>
        <taxon>Rhodococcus</taxon>
    </lineage>
</organism>
<reference evidence="4 5" key="1">
    <citation type="submission" date="2024-03" db="EMBL/GenBank/DDBJ databases">
        <title>Natural products discovery in diverse microorganisms through a two-stage MS feature dereplication strategy.</title>
        <authorList>
            <person name="Zhang R."/>
        </authorList>
    </citation>
    <scope>NUCLEOTIDE SEQUENCE [LARGE SCALE GENOMIC DNA]</scope>
    <source>
        <strain evidence="4 5">18930</strain>
    </source>
</reference>
<gene>
    <name evidence="4" type="ORF">WDS16_21880</name>
</gene>
<dbReference type="InterPro" id="IPR001647">
    <property type="entry name" value="HTH_TetR"/>
</dbReference>
<dbReference type="EMBL" id="CP147846">
    <property type="protein sequence ID" value="WXG67845.1"/>
    <property type="molecule type" value="Genomic_DNA"/>
</dbReference>
<name>A0ABZ2PFF2_9NOCA</name>
<evidence type="ECO:0000256" key="2">
    <source>
        <dbReference type="PROSITE-ProRule" id="PRU00335"/>
    </source>
</evidence>
<dbReference type="PROSITE" id="PS50977">
    <property type="entry name" value="HTH_TETR_2"/>
    <property type="match status" value="1"/>
</dbReference>
<keyword evidence="1 2" id="KW-0238">DNA-binding</keyword>
<dbReference type="RefSeq" id="WP_338887654.1">
    <property type="nucleotide sequence ID" value="NZ_CP147846.1"/>
</dbReference>
<dbReference type="Proteomes" id="UP001432000">
    <property type="component" value="Chromosome"/>
</dbReference>
<dbReference type="Gene3D" id="1.10.357.10">
    <property type="entry name" value="Tetracycline Repressor, domain 2"/>
    <property type="match status" value="1"/>
</dbReference>
<evidence type="ECO:0000259" key="3">
    <source>
        <dbReference type="PROSITE" id="PS50977"/>
    </source>
</evidence>
<dbReference type="InterPro" id="IPR009057">
    <property type="entry name" value="Homeodomain-like_sf"/>
</dbReference>
<evidence type="ECO:0000313" key="5">
    <source>
        <dbReference type="Proteomes" id="UP001432000"/>
    </source>
</evidence>
<dbReference type="SUPFAM" id="SSF46689">
    <property type="entry name" value="Homeodomain-like"/>
    <property type="match status" value="1"/>
</dbReference>
<feature type="DNA-binding region" description="H-T-H motif" evidence="2">
    <location>
        <begin position="28"/>
        <end position="47"/>
    </location>
</feature>
<evidence type="ECO:0000313" key="4">
    <source>
        <dbReference type="EMBL" id="WXG67845.1"/>
    </source>
</evidence>
<dbReference type="Pfam" id="PF17940">
    <property type="entry name" value="TetR_C_31"/>
    <property type="match status" value="1"/>
</dbReference>
<sequence length="188" mass="20926">MARNPQRRSELADAGLRILAREGARGLTHRAIDEEAKVPKGTSSNYFRSRSDVIAGMIERIGDRLAPDPTIHRTLASKTPSPELFGDYMRDIVARLLGNRDITLALFELRLEASRRPEIRDVLGSWQRSNFRSDVEFNLAAGLPGGAREVALFHYAIDGLLFDRLTYPIDPDTSTDDIVDSLVAGLLH</sequence>
<keyword evidence="5" id="KW-1185">Reference proteome</keyword>
<dbReference type="InterPro" id="IPR041583">
    <property type="entry name" value="TetR_C_31"/>
</dbReference>
<proteinExistence type="predicted"/>